<evidence type="ECO:0000313" key="10">
    <source>
        <dbReference type="Proteomes" id="UP000322976"/>
    </source>
</evidence>
<dbReference type="InterPro" id="IPR029072">
    <property type="entry name" value="YebC-like"/>
</dbReference>
<gene>
    <name evidence="9" type="ORF">FWJ32_01530</name>
</gene>
<reference evidence="9 10" key="1">
    <citation type="submission" date="2019-08" db="EMBL/GenBank/DDBJ databases">
        <title>Calorimonas adulescens gen. nov., sp. nov., an anaerobic thermophilic bacterium from Sakhalin hot spring.</title>
        <authorList>
            <person name="Khomyakova M.A."/>
            <person name="Merkel A.Y."/>
            <person name="Novikov A."/>
            <person name="Bonch-Osmolovskaya E.A."/>
            <person name="Slobodkin A.I."/>
        </authorList>
    </citation>
    <scope>NUCLEOTIDE SEQUENCE [LARGE SCALE GENOMIC DNA]</scope>
    <source>
        <strain evidence="9 10">A05MB</strain>
    </source>
</reference>
<evidence type="ECO:0000256" key="1">
    <source>
        <dbReference type="ARBA" id="ARBA00008724"/>
    </source>
</evidence>
<dbReference type="GO" id="GO:0003677">
    <property type="term" value="F:DNA binding"/>
    <property type="evidence" value="ECO:0007669"/>
    <property type="project" value="UniProtKB-UniRule"/>
</dbReference>
<evidence type="ECO:0000256" key="4">
    <source>
        <dbReference type="ARBA" id="ARBA00023125"/>
    </source>
</evidence>
<dbReference type="NCBIfam" id="NF001030">
    <property type="entry name" value="PRK00110.1"/>
    <property type="match status" value="1"/>
</dbReference>
<dbReference type="InterPro" id="IPR048300">
    <property type="entry name" value="TACO1_YebC-like_2nd/3rd_dom"/>
</dbReference>
<evidence type="ECO:0000256" key="6">
    <source>
        <dbReference type="HAMAP-Rule" id="MF_00693"/>
    </source>
</evidence>
<evidence type="ECO:0000259" key="7">
    <source>
        <dbReference type="Pfam" id="PF01709"/>
    </source>
</evidence>
<dbReference type="Gene3D" id="3.30.70.980">
    <property type="match status" value="2"/>
</dbReference>
<organism evidence="9 10">
    <name type="scientific">Calorimonas adulescens</name>
    <dbReference type="NCBI Taxonomy" id="2606906"/>
    <lineage>
        <taxon>Bacteria</taxon>
        <taxon>Bacillati</taxon>
        <taxon>Bacillota</taxon>
        <taxon>Clostridia</taxon>
        <taxon>Thermoanaerobacterales</taxon>
        <taxon>Thermoanaerobacteraceae</taxon>
        <taxon>Calorimonas</taxon>
    </lineage>
</organism>
<keyword evidence="5 6" id="KW-0804">Transcription</keyword>
<dbReference type="InterPro" id="IPR002876">
    <property type="entry name" value="Transcrip_reg_TACO1-like"/>
</dbReference>
<dbReference type="HAMAP" id="MF_00693">
    <property type="entry name" value="Transcrip_reg_TACO1"/>
    <property type="match status" value="1"/>
</dbReference>
<dbReference type="Gene3D" id="1.10.10.200">
    <property type="match status" value="1"/>
</dbReference>
<dbReference type="NCBIfam" id="TIGR01033">
    <property type="entry name" value="YebC/PmpR family DNA-binding transcriptional regulator"/>
    <property type="match status" value="1"/>
</dbReference>
<evidence type="ECO:0000256" key="5">
    <source>
        <dbReference type="ARBA" id="ARBA00023163"/>
    </source>
</evidence>
<comment type="caution">
    <text evidence="9">The sequence shown here is derived from an EMBL/GenBank/DDBJ whole genome shotgun (WGS) entry which is preliminary data.</text>
</comment>
<protein>
    <recommendedName>
        <fullName evidence="6">Probable transcriptional regulatory protein FWJ32_01530</fullName>
    </recommendedName>
</protein>
<dbReference type="EMBL" id="VTPS01000001">
    <property type="protein sequence ID" value="TZE83585.1"/>
    <property type="molecule type" value="Genomic_DNA"/>
</dbReference>
<dbReference type="PANTHER" id="PTHR12532">
    <property type="entry name" value="TRANSLATIONAL ACTIVATOR OF CYTOCHROME C OXIDASE 1"/>
    <property type="match status" value="1"/>
</dbReference>
<comment type="subcellular location">
    <subcellularLocation>
        <location evidence="6">Cytoplasm</location>
    </subcellularLocation>
</comment>
<dbReference type="SUPFAM" id="SSF75625">
    <property type="entry name" value="YebC-like"/>
    <property type="match status" value="1"/>
</dbReference>
<dbReference type="Pfam" id="PF01709">
    <property type="entry name" value="Transcrip_reg"/>
    <property type="match status" value="1"/>
</dbReference>
<dbReference type="InterPro" id="IPR049083">
    <property type="entry name" value="TACO1_YebC_N"/>
</dbReference>
<dbReference type="FunFam" id="3.30.70.980:FF:000002">
    <property type="entry name" value="Probable transcriptional regulatory protein YebC"/>
    <property type="match status" value="1"/>
</dbReference>
<evidence type="ECO:0000256" key="3">
    <source>
        <dbReference type="ARBA" id="ARBA00023015"/>
    </source>
</evidence>
<dbReference type="Proteomes" id="UP000322976">
    <property type="component" value="Unassembled WGS sequence"/>
</dbReference>
<name>A0A5D8QG99_9THEO</name>
<evidence type="ECO:0000256" key="2">
    <source>
        <dbReference type="ARBA" id="ARBA00022490"/>
    </source>
</evidence>
<dbReference type="NCBIfam" id="NF009044">
    <property type="entry name" value="PRK12378.1"/>
    <property type="match status" value="1"/>
</dbReference>
<evidence type="ECO:0000259" key="8">
    <source>
        <dbReference type="Pfam" id="PF20772"/>
    </source>
</evidence>
<dbReference type="InterPro" id="IPR026564">
    <property type="entry name" value="Transcrip_reg_TACO1-like_dom3"/>
</dbReference>
<keyword evidence="4 6" id="KW-0238">DNA-binding</keyword>
<feature type="domain" description="TACO1/YebC-like N-terminal" evidence="8">
    <location>
        <begin position="5"/>
        <end position="76"/>
    </location>
</feature>
<keyword evidence="2 6" id="KW-0963">Cytoplasm</keyword>
<comment type="similarity">
    <text evidence="1 6">Belongs to the TACO1 family.</text>
</comment>
<keyword evidence="3 6" id="KW-0805">Transcription regulation</keyword>
<dbReference type="GO" id="GO:0006355">
    <property type="term" value="P:regulation of DNA-templated transcription"/>
    <property type="evidence" value="ECO:0007669"/>
    <property type="project" value="UniProtKB-UniRule"/>
</dbReference>
<proteinExistence type="inferred from homology"/>
<dbReference type="FunFam" id="1.10.10.200:FF:000002">
    <property type="entry name" value="Probable transcriptional regulatory protein CLM62_37755"/>
    <property type="match status" value="1"/>
</dbReference>
<dbReference type="Pfam" id="PF20772">
    <property type="entry name" value="TACO1_YebC_N"/>
    <property type="match status" value="1"/>
</dbReference>
<keyword evidence="10" id="KW-1185">Reference proteome</keyword>
<dbReference type="RefSeq" id="WP_149544204.1">
    <property type="nucleotide sequence ID" value="NZ_VTPS01000001.1"/>
</dbReference>
<evidence type="ECO:0000313" key="9">
    <source>
        <dbReference type="EMBL" id="TZE83585.1"/>
    </source>
</evidence>
<feature type="domain" description="TACO1/YebC-like second and third" evidence="7">
    <location>
        <begin position="82"/>
        <end position="237"/>
    </location>
</feature>
<sequence>MSGHSKWANIKHKKEKTDAQKGRIFTKLAKEIIIAAREGGGDPESNSRLRDAIDKAKENNMPNDNIMRAIKRGTGELYGDTLEEVMYEGYGPGGVAVIVEAMTDNRNRTAAEMRHIFDRSGGSLGATGCVAWMFDKKGLIIVDGKGVNEDELMMLALDAGADDIVNSDDDYEIYTSPENFSNVKSKLKEEGYSLIDAEVRMIPQNTVQADIDTSKKILALIDRLEEHDDVQNVYHNLEIPDELLEEEEEQG</sequence>
<dbReference type="GO" id="GO:0005829">
    <property type="term" value="C:cytosol"/>
    <property type="evidence" value="ECO:0007669"/>
    <property type="project" value="TreeGrafter"/>
</dbReference>
<accession>A0A5D8QG99</accession>
<dbReference type="InterPro" id="IPR017856">
    <property type="entry name" value="Integrase-like_N"/>
</dbReference>
<dbReference type="PANTHER" id="PTHR12532:SF6">
    <property type="entry name" value="TRANSCRIPTIONAL REGULATORY PROTEIN YEBC-RELATED"/>
    <property type="match status" value="1"/>
</dbReference>
<dbReference type="AlphaFoldDB" id="A0A5D8QG99"/>